<feature type="domain" description="FAD dependent oxidoreductase" evidence="5">
    <location>
        <begin position="6"/>
        <end position="358"/>
    </location>
</feature>
<proteinExistence type="predicted"/>
<dbReference type="Gene3D" id="3.50.50.60">
    <property type="entry name" value="FAD/NAD(P)-binding domain"/>
    <property type="match status" value="1"/>
</dbReference>
<organism evidence="6 7">
    <name type="scientific">Alkalicoccobacillus plakortidis</name>
    <dbReference type="NCBI Taxonomy" id="444060"/>
    <lineage>
        <taxon>Bacteria</taxon>
        <taxon>Bacillati</taxon>
        <taxon>Bacillota</taxon>
        <taxon>Bacilli</taxon>
        <taxon>Bacillales</taxon>
        <taxon>Bacillaceae</taxon>
        <taxon>Alkalicoccobacillus</taxon>
    </lineage>
</organism>
<dbReference type="PANTHER" id="PTHR10961">
    <property type="entry name" value="PEROXISOMAL SARCOSINE OXIDASE"/>
    <property type="match status" value="1"/>
</dbReference>
<comment type="caution">
    <text evidence="6">The sequence shown here is derived from an EMBL/GenBank/DDBJ whole genome shotgun (WGS) entry which is preliminary data.</text>
</comment>
<dbReference type="EMBL" id="JAMQJY010000003">
    <property type="protein sequence ID" value="MCM2677109.1"/>
    <property type="molecule type" value="Genomic_DNA"/>
</dbReference>
<dbReference type="SUPFAM" id="SSF51905">
    <property type="entry name" value="FAD/NAD(P)-binding domain"/>
    <property type="match status" value="1"/>
</dbReference>
<protein>
    <submittedName>
        <fullName evidence="6">N-methyl-L-tryptophan oxidase</fullName>
        <ecNumber evidence="6">1.5.3.2</ecNumber>
    </submittedName>
</protein>
<keyword evidence="7" id="KW-1185">Reference proteome</keyword>
<dbReference type="NCBIfam" id="NF008425">
    <property type="entry name" value="PRK11259.1"/>
    <property type="match status" value="1"/>
</dbReference>
<dbReference type="InterPro" id="IPR045170">
    <property type="entry name" value="MTOX"/>
</dbReference>
<dbReference type="GO" id="GO:0050131">
    <property type="term" value="F:N-methyl-L-amino-acid oxidase activity"/>
    <property type="evidence" value="ECO:0007669"/>
    <property type="project" value="UniProtKB-EC"/>
</dbReference>
<accession>A0ABT0XMH7</accession>
<dbReference type="PANTHER" id="PTHR10961:SF7">
    <property type="entry name" value="FAD DEPENDENT OXIDOREDUCTASE DOMAIN-CONTAINING PROTEIN"/>
    <property type="match status" value="1"/>
</dbReference>
<dbReference type="RefSeq" id="WP_251610571.1">
    <property type="nucleotide sequence ID" value="NZ_JAMQJY010000003.1"/>
</dbReference>
<name>A0ABT0XMH7_9BACI</name>
<dbReference type="Pfam" id="PF01266">
    <property type="entry name" value="DAO"/>
    <property type="match status" value="1"/>
</dbReference>
<dbReference type="InterPro" id="IPR006076">
    <property type="entry name" value="FAD-dep_OxRdtase"/>
</dbReference>
<dbReference type="SUPFAM" id="SSF54373">
    <property type="entry name" value="FAD-linked reductases, C-terminal domain"/>
    <property type="match status" value="1"/>
</dbReference>
<dbReference type="EC" id="1.5.3.2" evidence="6"/>
<dbReference type="Proteomes" id="UP001203665">
    <property type="component" value="Unassembled WGS sequence"/>
</dbReference>
<dbReference type="Gene3D" id="3.30.9.10">
    <property type="entry name" value="D-Amino Acid Oxidase, subunit A, domain 2"/>
    <property type="match status" value="1"/>
</dbReference>
<keyword evidence="2" id="KW-0285">Flavoprotein</keyword>
<evidence type="ECO:0000259" key="5">
    <source>
        <dbReference type="Pfam" id="PF01266"/>
    </source>
</evidence>
<evidence type="ECO:0000313" key="7">
    <source>
        <dbReference type="Proteomes" id="UP001203665"/>
    </source>
</evidence>
<evidence type="ECO:0000256" key="1">
    <source>
        <dbReference type="ARBA" id="ARBA00001974"/>
    </source>
</evidence>
<keyword evidence="4 6" id="KW-0560">Oxidoreductase</keyword>
<evidence type="ECO:0000256" key="4">
    <source>
        <dbReference type="ARBA" id="ARBA00023002"/>
    </source>
</evidence>
<gene>
    <name evidence="6" type="primary">solA</name>
    <name evidence="6" type="ORF">NDM98_17860</name>
</gene>
<reference evidence="6" key="1">
    <citation type="submission" date="2022-06" db="EMBL/GenBank/DDBJ databases">
        <title>Alkalicoccobacillus porphyridii sp. nov., isolated from a marine red alga, Porphyridium purpureum and reclassification of Shouchella plakortidis and Shouchella gibsonii as Alkalicoccobacillus plakortidis comb. nov. and Alkalicoccobacillus gibsonii comb. nov.</title>
        <authorList>
            <person name="Kim K.H."/>
            <person name="Lee J.K."/>
            <person name="Han D.M."/>
            <person name="Baek J.H."/>
            <person name="Jeon C.O."/>
        </authorList>
    </citation>
    <scope>NUCLEOTIDE SEQUENCE</scope>
    <source>
        <strain evidence="6">DSM 19153</strain>
    </source>
</reference>
<sequence length="377" mass="42705">MEYEYDVIVVGGGSMGVAAAYYLAKANQRVAVIDRETVPNEKGSHHGQTRMLRFGYSEGQSYVPLVKCAYELWRELEQESKRTLYIQSGALLMGREGSNFIDEVLHSSTTHDLPHEVLTSEEIMTRWPEIKLTKEYMGVLDTLAGFLLSEECVRAYKELAQKHGAVFFENELVLDVDAKNDEVSVTSATHNFRAKKLIVTAGAWTHELLPQINMPIEPIRKTFAWFKPKRENLYNDLQFPCVVFDTSFGLYYGFPDYKGAGFKLGRHDGGQLTTPDQLNRTFGAYEEDEAELRLLLDAYLSQASGELIRGGVCIYDQSPDEDFIVDWHPDHPHIMFAGGFSGHGFKFASVIGKLLSQMALEQPLLHPIDLFKLSRFR</sequence>
<evidence type="ECO:0000256" key="2">
    <source>
        <dbReference type="ARBA" id="ARBA00022630"/>
    </source>
</evidence>
<comment type="cofactor">
    <cofactor evidence="1">
        <name>FAD</name>
        <dbReference type="ChEBI" id="CHEBI:57692"/>
    </cofactor>
</comment>
<keyword evidence="3" id="KW-0274">FAD</keyword>
<evidence type="ECO:0000313" key="6">
    <source>
        <dbReference type="EMBL" id="MCM2677109.1"/>
    </source>
</evidence>
<evidence type="ECO:0000256" key="3">
    <source>
        <dbReference type="ARBA" id="ARBA00022827"/>
    </source>
</evidence>
<dbReference type="InterPro" id="IPR036188">
    <property type="entry name" value="FAD/NAD-bd_sf"/>
</dbReference>